<dbReference type="Gene3D" id="1.10.1410.40">
    <property type="match status" value="1"/>
</dbReference>
<keyword evidence="11" id="KW-1000">Mitochondrion outer membrane</keyword>
<keyword evidence="17" id="KW-0472">Membrane</keyword>
<evidence type="ECO:0000256" key="25">
    <source>
        <dbReference type="SAM" id="MobiDB-lite"/>
    </source>
</evidence>
<evidence type="ECO:0000256" key="16">
    <source>
        <dbReference type="ARBA" id="ARBA00023128"/>
    </source>
</evidence>
<dbReference type="InterPro" id="IPR046906">
    <property type="entry name" value="Mab-21_HhH/H2TH-like"/>
</dbReference>
<evidence type="ECO:0000256" key="11">
    <source>
        <dbReference type="ARBA" id="ARBA00022787"/>
    </source>
</evidence>
<keyword evidence="15" id="KW-0408">Iron</keyword>
<feature type="region of interest" description="Disordered" evidence="25">
    <location>
        <begin position="248"/>
        <end position="341"/>
    </location>
</feature>
<dbReference type="FunFam" id="2.60.120.590:FF:000002">
    <property type="entry name" value="RNA demethylase ALKBH5"/>
    <property type="match status" value="1"/>
</dbReference>
<dbReference type="PANTHER" id="PTHR16451">
    <property type="entry name" value="MITOCHONDRIAL DYNAMICS PROTEINS 49/51 FAMILY MEMBER"/>
    <property type="match status" value="1"/>
</dbReference>
<keyword evidence="10" id="KW-0547">Nucleotide-binding</keyword>
<feature type="compositionally biased region" description="Basic and acidic residues" evidence="25">
    <location>
        <begin position="276"/>
        <end position="296"/>
    </location>
</feature>
<dbReference type="Gene3D" id="2.60.120.590">
    <property type="entry name" value="Alpha-ketoglutarate-dependent dioxygenase AlkB-like"/>
    <property type="match status" value="1"/>
</dbReference>
<comment type="subcellular location">
    <subcellularLocation>
        <location evidence="3">Mitochondrion outer membrane</location>
        <topology evidence="3">Single-pass membrane protein</topology>
    </subcellularLocation>
    <subcellularLocation>
        <location evidence="2">Nucleus speckle</location>
    </subcellularLocation>
</comment>
<comment type="catalytic activity">
    <reaction evidence="24">
        <text>an N(6)-methyladenosine in mRNA + 2-oxoglutarate + O2 = an adenosine in mRNA + formaldehyde + succinate + CO2</text>
        <dbReference type="Rhea" id="RHEA:49520"/>
        <dbReference type="Rhea" id="RHEA-COMP:12414"/>
        <dbReference type="Rhea" id="RHEA-COMP:12417"/>
        <dbReference type="ChEBI" id="CHEBI:15379"/>
        <dbReference type="ChEBI" id="CHEBI:16526"/>
        <dbReference type="ChEBI" id="CHEBI:16810"/>
        <dbReference type="ChEBI" id="CHEBI:16842"/>
        <dbReference type="ChEBI" id="CHEBI:30031"/>
        <dbReference type="ChEBI" id="CHEBI:74411"/>
        <dbReference type="ChEBI" id="CHEBI:74449"/>
        <dbReference type="EC" id="1.14.11.53"/>
    </reaction>
    <physiologicalReaction direction="left-to-right" evidence="24">
        <dbReference type="Rhea" id="RHEA:49521"/>
    </physiologicalReaction>
</comment>
<keyword evidence="16" id="KW-0496">Mitochondrion</keyword>
<evidence type="ECO:0000256" key="14">
    <source>
        <dbReference type="ARBA" id="ARBA00023002"/>
    </source>
</evidence>
<dbReference type="GO" id="GO:0007005">
    <property type="term" value="P:mitochondrion organization"/>
    <property type="evidence" value="ECO:0007669"/>
    <property type="project" value="InterPro"/>
</dbReference>
<evidence type="ECO:0000256" key="8">
    <source>
        <dbReference type="ARBA" id="ARBA00022692"/>
    </source>
</evidence>
<evidence type="ECO:0000256" key="21">
    <source>
        <dbReference type="ARBA" id="ARBA00033313"/>
    </source>
</evidence>
<dbReference type="EMBL" id="SOYY01000004">
    <property type="protein sequence ID" value="KAA0722586.1"/>
    <property type="molecule type" value="Genomic_DNA"/>
</dbReference>
<comment type="cofactor">
    <cofactor evidence="1">
        <name>Fe(2+)</name>
        <dbReference type="ChEBI" id="CHEBI:29033"/>
    </cofactor>
</comment>
<keyword evidence="14" id="KW-0560">Oxidoreductase</keyword>
<dbReference type="InterPro" id="IPR045909">
    <property type="entry name" value="MID49/MID51"/>
</dbReference>
<keyword evidence="29" id="KW-1185">Reference proteome</keyword>
<keyword evidence="7" id="KW-0597">Phosphoprotein</keyword>
<evidence type="ECO:0000256" key="5">
    <source>
        <dbReference type="ARBA" id="ARBA00012931"/>
    </source>
</evidence>
<evidence type="ECO:0000313" key="28">
    <source>
        <dbReference type="EMBL" id="KAA0722586.1"/>
    </source>
</evidence>
<organism evidence="28 29">
    <name type="scientific">Triplophysa tibetana</name>
    <dbReference type="NCBI Taxonomy" id="1572043"/>
    <lineage>
        <taxon>Eukaryota</taxon>
        <taxon>Metazoa</taxon>
        <taxon>Chordata</taxon>
        <taxon>Craniata</taxon>
        <taxon>Vertebrata</taxon>
        <taxon>Euteleostomi</taxon>
        <taxon>Actinopterygii</taxon>
        <taxon>Neopterygii</taxon>
        <taxon>Teleostei</taxon>
        <taxon>Ostariophysi</taxon>
        <taxon>Cypriniformes</taxon>
        <taxon>Nemacheilidae</taxon>
        <taxon>Triplophysa</taxon>
    </lineage>
</organism>
<keyword evidence="12" id="KW-0223">Dioxygenase</keyword>
<keyword evidence="8" id="KW-0812">Transmembrane</keyword>
<evidence type="ECO:0000256" key="6">
    <source>
        <dbReference type="ARBA" id="ARBA00018485"/>
    </source>
</evidence>
<dbReference type="PANTHER" id="PTHR16451:SF13">
    <property type="entry name" value="MITOCHONDRIAL DYNAMICS PROTEIN MID49"/>
    <property type="match status" value="1"/>
</dbReference>
<dbReference type="GO" id="GO:1990931">
    <property type="term" value="F:mRNA N6-methyladenosine dioxygenase activity"/>
    <property type="evidence" value="ECO:0007669"/>
    <property type="project" value="UniProtKB-EC"/>
</dbReference>
<dbReference type="GO" id="GO:0032259">
    <property type="term" value="P:methylation"/>
    <property type="evidence" value="ECO:0007669"/>
    <property type="project" value="UniProtKB-KW"/>
</dbReference>
<evidence type="ECO:0000256" key="9">
    <source>
        <dbReference type="ARBA" id="ARBA00022723"/>
    </source>
</evidence>
<evidence type="ECO:0000259" key="26">
    <source>
        <dbReference type="Pfam" id="PF20266"/>
    </source>
</evidence>
<keyword evidence="19" id="KW-0539">Nucleus</keyword>
<dbReference type="FunFam" id="1.10.1410.40:FF:000003">
    <property type="entry name" value="Mitochondrial dynamics protein MID51"/>
    <property type="match status" value="1"/>
</dbReference>
<dbReference type="FunFam" id="3.30.460.90:FF:000002">
    <property type="entry name" value="Mitochondrial dynamics protein MID51"/>
    <property type="match status" value="1"/>
</dbReference>
<evidence type="ECO:0000256" key="24">
    <source>
        <dbReference type="ARBA" id="ARBA00047565"/>
    </source>
</evidence>
<gene>
    <name evidence="28" type="ORF">E1301_Tti011961</name>
</gene>
<evidence type="ECO:0000256" key="19">
    <source>
        <dbReference type="ARBA" id="ARBA00023242"/>
    </source>
</evidence>
<dbReference type="Proteomes" id="UP000324632">
    <property type="component" value="Chromosome 4"/>
</dbReference>
<dbReference type="InterPro" id="IPR024810">
    <property type="entry name" value="MAB21L/cGLR"/>
</dbReference>
<evidence type="ECO:0000256" key="20">
    <source>
        <dbReference type="ARBA" id="ARBA00030726"/>
    </source>
</evidence>
<sequence>MTPHRDSYKKVFEQNNGEKRKHRESGDEESEYEERRDAEARKVKSGIKQASIFTPEECAHIEAKIDEVVAKGDKGLYREHTVDRAPLRNKYFFGEGYTYGSQLEKRGPGQERLYSKGEVDGIPDWVHELVIDRLVAHGVIPEGFVNSAVINDYQPGGCIVSHVDPIHIFERPIVSVSFFSDSALCFGCKFNFKPIRVTEPVLHLPVQRGSVTILSGYAADDITHCIRPQDIKERRAVIILRKTREDAPRLDSDSLSPPLQSSEKRHILKPKRSHRKADPDAAHRPRVLEMDKELQRRSISSRQRRHSDNGSENSWRRVEEREPSSRYTHDPHDHASSRRITAGTWGHKIMLIERAGRPPDEKPEKKMTDSWEELNLVSASPKLLHKGIEGVLMKQIAAATKKAELSQPIPLPSSEPQRSDAEPPQRRRRMDLCAMTFAERLQQYYRTRVCLSAEEVCVAQQRALDIATEIQAFLHSKHLDMPLGDMMLGGSLLDDLQVVKADHACLIVPLQLESTLWTPIAGEDTFVGHPQYCMVRRENLEYFPRGRSYWDRHLLDVYLSSRLVSEQLGKAVMESMNWPSLSGTLECDVRPMLGSPELKLEIQGLSQCGYDDGERFYISILPTVRLGEMTLTAQREITGSFDYIWYQSLYTSETERLATLDKEDSDVRRKCLKTLKAVCRNCPALRKLNGSHLSSVILHMSEKDTDWSESAFTDRFLQAITELIGYLETGILPSYFKPSVNLFQGFTEDDIDEMGFMLYCAVTDPEILLI</sequence>
<dbReference type="AlphaFoldDB" id="A0A5A9PNQ5"/>
<evidence type="ECO:0000256" key="2">
    <source>
        <dbReference type="ARBA" id="ARBA00004324"/>
    </source>
</evidence>
<evidence type="ECO:0000256" key="23">
    <source>
        <dbReference type="ARBA" id="ARBA00043160"/>
    </source>
</evidence>
<keyword evidence="28" id="KW-0808">Transferase</keyword>
<dbReference type="Gene3D" id="3.30.460.90">
    <property type="match status" value="1"/>
</dbReference>
<keyword evidence="28" id="KW-0489">Methyltransferase</keyword>
<dbReference type="EC" id="1.14.11.53" evidence="5"/>
<dbReference type="GO" id="GO:0090141">
    <property type="term" value="P:positive regulation of mitochondrial fission"/>
    <property type="evidence" value="ECO:0007669"/>
    <property type="project" value="TreeGrafter"/>
</dbReference>
<keyword evidence="18" id="KW-1015">Disulfide bond</keyword>
<keyword evidence="13" id="KW-1133">Transmembrane helix</keyword>
<evidence type="ECO:0000256" key="18">
    <source>
        <dbReference type="ARBA" id="ARBA00023157"/>
    </source>
</evidence>
<evidence type="ECO:0000256" key="1">
    <source>
        <dbReference type="ARBA" id="ARBA00001954"/>
    </source>
</evidence>
<evidence type="ECO:0000256" key="17">
    <source>
        <dbReference type="ARBA" id="ARBA00023136"/>
    </source>
</evidence>
<dbReference type="Pfam" id="PF20266">
    <property type="entry name" value="Mab-21_C"/>
    <property type="match status" value="1"/>
</dbReference>
<dbReference type="GO" id="GO:0008168">
    <property type="term" value="F:methyltransferase activity"/>
    <property type="evidence" value="ECO:0007669"/>
    <property type="project" value="UniProtKB-KW"/>
</dbReference>
<dbReference type="InterPro" id="IPR037151">
    <property type="entry name" value="AlkB-like_sf"/>
</dbReference>
<feature type="region of interest" description="Disordered" evidence="25">
    <location>
        <begin position="1"/>
        <end position="41"/>
    </location>
</feature>
<evidence type="ECO:0000256" key="7">
    <source>
        <dbReference type="ARBA" id="ARBA00022553"/>
    </source>
</evidence>
<dbReference type="GO" id="GO:0046872">
    <property type="term" value="F:metal ion binding"/>
    <property type="evidence" value="ECO:0007669"/>
    <property type="project" value="UniProtKB-KW"/>
</dbReference>
<evidence type="ECO:0000259" key="27">
    <source>
        <dbReference type="Pfam" id="PF21297"/>
    </source>
</evidence>
<keyword evidence="9" id="KW-0479">Metal-binding</keyword>
<evidence type="ECO:0000256" key="12">
    <source>
        <dbReference type="ARBA" id="ARBA00022964"/>
    </source>
</evidence>
<reference evidence="28 29" key="1">
    <citation type="journal article" date="2019" name="Mol. Ecol. Resour.">
        <title>Chromosome-level genome assembly of Triplophysa tibetana, a fish adapted to the harsh high-altitude environment of the Tibetan Plateau.</title>
        <authorList>
            <person name="Yang X."/>
            <person name="Liu H."/>
            <person name="Ma Z."/>
            <person name="Zou Y."/>
            <person name="Zou M."/>
            <person name="Mao Y."/>
            <person name="Li X."/>
            <person name="Wang H."/>
            <person name="Chen T."/>
            <person name="Wang W."/>
            <person name="Yang R."/>
        </authorList>
    </citation>
    <scope>NUCLEOTIDE SEQUENCE [LARGE SCALE GENOMIC DNA]</scope>
    <source>
        <strain evidence="28">TTIB1903HZAU</strain>
        <tissue evidence="28">Muscle</tissue>
    </source>
</reference>
<feature type="compositionally biased region" description="Basic and acidic residues" evidence="25">
    <location>
        <begin position="306"/>
        <end position="336"/>
    </location>
</feature>
<evidence type="ECO:0000256" key="10">
    <source>
        <dbReference type="ARBA" id="ARBA00022741"/>
    </source>
</evidence>
<feature type="domain" description="Mitochondrial dynamics protein MID51-like C-terminal" evidence="27">
    <location>
        <begin position="455"/>
        <end position="653"/>
    </location>
</feature>
<proteinExistence type="inferred from homology"/>
<dbReference type="GO" id="GO:0016607">
    <property type="term" value="C:nuclear speck"/>
    <property type="evidence" value="ECO:0007669"/>
    <property type="project" value="UniProtKB-SubCell"/>
</dbReference>
<name>A0A5A9PNQ5_9TELE</name>
<dbReference type="SMART" id="SM01265">
    <property type="entry name" value="Mab-21"/>
    <property type="match status" value="1"/>
</dbReference>
<dbReference type="GO" id="GO:0005741">
    <property type="term" value="C:mitochondrial outer membrane"/>
    <property type="evidence" value="ECO:0007669"/>
    <property type="project" value="UniProtKB-SubCell"/>
</dbReference>
<feature type="domain" description="Mab-21-like HhH/H2TH-like" evidence="26">
    <location>
        <begin position="668"/>
        <end position="754"/>
    </location>
</feature>
<evidence type="ECO:0000313" key="29">
    <source>
        <dbReference type="Proteomes" id="UP000324632"/>
    </source>
</evidence>
<dbReference type="Pfam" id="PF21297">
    <property type="entry name" value="MID51-like_C"/>
    <property type="match status" value="1"/>
</dbReference>
<comment type="caution">
    <text evidence="28">The sequence shown here is derived from an EMBL/GenBank/DDBJ whole genome shotgun (WGS) entry which is preliminary data.</text>
</comment>
<dbReference type="SUPFAM" id="SSF51197">
    <property type="entry name" value="Clavaminate synthase-like"/>
    <property type="match status" value="1"/>
</dbReference>
<evidence type="ECO:0000256" key="4">
    <source>
        <dbReference type="ARBA" id="ARBA00007879"/>
    </source>
</evidence>
<evidence type="ECO:0000256" key="3">
    <source>
        <dbReference type="ARBA" id="ARBA00004572"/>
    </source>
</evidence>
<comment type="similarity">
    <text evidence="4">Belongs to the alkB family.</text>
</comment>
<evidence type="ECO:0000256" key="13">
    <source>
        <dbReference type="ARBA" id="ARBA00022989"/>
    </source>
</evidence>
<evidence type="ECO:0000256" key="15">
    <source>
        <dbReference type="ARBA" id="ARBA00023004"/>
    </source>
</evidence>
<protein>
    <recommendedName>
        <fullName evidence="6">RNA demethylase ALKBH5</fullName>
        <ecNumber evidence="5">1.14.11.53</ecNumber>
    </recommendedName>
    <alternativeName>
        <fullName evidence="20">Alkylated DNA repair protein alkB homolog 5</fullName>
    </alternativeName>
    <alternativeName>
        <fullName evidence="21">Alpha-ketoglutarate-dependent dioxygenase alkB homolog 5</fullName>
    </alternativeName>
    <alternativeName>
        <fullName evidence="22">Mitochondrial elongation factor 1</fullName>
    </alternativeName>
    <alternativeName>
        <fullName evidence="23">Smith-Magenis syndrome chromosomal region candidate gene 7 protein-like</fullName>
    </alternativeName>
</protein>
<evidence type="ECO:0000256" key="22">
    <source>
        <dbReference type="ARBA" id="ARBA00041786"/>
    </source>
</evidence>
<feature type="region of interest" description="Disordered" evidence="25">
    <location>
        <begin position="404"/>
        <end position="427"/>
    </location>
</feature>
<feature type="compositionally biased region" description="Basic and acidic residues" evidence="25">
    <location>
        <begin position="1"/>
        <end position="18"/>
    </location>
</feature>
<feature type="compositionally biased region" description="Basic residues" evidence="25">
    <location>
        <begin position="266"/>
        <end position="275"/>
    </location>
</feature>
<dbReference type="GO" id="GO:0000166">
    <property type="term" value="F:nucleotide binding"/>
    <property type="evidence" value="ECO:0007669"/>
    <property type="project" value="UniProtKB-KW"/>
</dbReference>
<accession>A0A5A9PNQ5</accession>
<dbReference type="InterPro" id="IPR049097">
    <property type="entry name" value="MID51-like_C"/>
</dbReference>